<dbReference type="Proteomes" id="UP000658202">
    <property type="component" value="Unassembled WGS sequence"/>
</dbReference>
<protein>
    <submittedName>
        <fullName evidence="2">Uncharacterized protein</fullName>
    </submittedName>
</protein>
<evidence type="ECO:0000313" key="2">
    <source>
        <dbReference type="EMBL" id="RKE87259.1"/>
    </source>
</evidence>
<comment type="caution">
    <text evidence="2">The sequence shown here is derived from an EMBL/GenBank/DDBJ whole genome shotgun (WGS) entry which is preliminary data.</text>
</comment>
<reference evidence="4" key="3">
    <citation type="journal article" date="2019" name="Int. J. Syst. Evol. Microbiol.">
        <title>The Global Catalogue of Microorganisms (GCM) 10K type strain sequencing project: providing services to taxonomists for standard genome sequencing and annotation.</title>
        <authorList>
            <consortium name="The Broad Institute Genomics Platform"/>
            <consortium name="The Broad Institute Genome Sequencing Center for Infectious Disease"/>
            <person name="Wu L."/>
            <person name="Ma J."/>
        </authorList>
    </citation>
    <scope>NUCLEOTIDE SEQUENCE [LARGE SCALE GENOMIC DNA]</scope>
    <source>
        <strain evidence="4">CCM 8490</strain>
    </source>
</reference>
<reference evidence="1" key="4">
    <citation type="submission" date="2024-05" db="EMBL/GenBank/DDBJ databases">
        <authorList>
            <person name="Sun Q."/>
            <person name="Sedlacek I."/>
        </authorList>
    </citation>
    <scope>NUCLEOTIDE SEQUENCE</scope>
    <source>
        <strain evidence="1">CCM 8490</strain>
    </source>
</reference>
<reference evidence="2 3" key="2">
    <citation type="submission" date="2018-09" db="EMBL/GenBank/DDBJ databases">
        <title>Genomic Encyclopedia of Archaeal and Bacterial Type Strains, Phase II (KMG-II): from individual species to whole genera.</title>
        <authorList>
            <person name="Goeker M."/>
        </authorList>
    </citation>
    <scope>NUCLEOTIDE SEQUENCE [LARGE SCALE GENOMIC DNA]</scope>
    <source>
        <strain evidence="2 3">DSM 27620</strain>
    </source>
</reference>
<dbReference type="EMBL" id="RAQH01000005">
    <property type="protein sequence ID" value="RKE87259.1"/>
    <property type="molecule type" value="Genomic_DNA"/>
</dbReference>
<sequence>MYKRFIAGLGGAIALTILHETVRKNCSNVPEVNKLGEEALEKALDHFDAAIDNPDKLYAATLAGDVLGNGIYYAGTATNNAGLLSGLAMGVGTVLIPGKIGLDDAPVAENTRKKMMTIGYYLFGALVTKLIYDQIK</sequence>
<evidence type="ECO:0000313" key="1">
    <source>
        <dbReference type="EMBL" id="GGG59531.1"/>
    </source>
</evidence>
<dbReference type="Proteomes" id="UP000285906">
    <property type="component" value="Unassembled WGS sequence"/>
</dbReference>
<organism evidence="2 3">
    <name type="scientific">Epilithonimonas arachidiradicis</name>
    <dbReference type="NCBI Taxonomy" id="1617282"/>
    <lineage>
        <taxon>Bacteria</taxon>
        <taxon>Pseudomonadati</taxon>
        <taxon>Bacteroidota</taxon>
        <taxon>Flavobacteriia</taxon>
        <taxon>Flavobacteriales</taxon>
        <taxon>Weeksellaceae</taxon>
        <taxon>Chryseobacterium group</taxon>
        <taxon>Epilithonimonas</taxon>
    </lineage>
</organism>
<evidence type="ECO:0000313" key="3">
    <source>
        <dbReference type="Proteomes" id="UP000285906"/>
    </source>
</evidence>
<dbReference type="EMBL" id="BMCW01000004">
    <property type="protein sequence ID" value="GGG59531.1"/>
    <property type="molecule type" value="Genomic_DNA"/>
</dbReference>
<dbReference type="AlphaFoldDB" id="A0A420D8U1"/>
<accession>A0A420D8U1</accession>
<name>A0A420D8U1_9FLAO</name>
<evidence type="ECO:0000313" key="4">
    <source>
        <dbReference type="Proteomes" id="UP000658202"/>
    </source>
</evidence>
<proteinExistence type="predicted"/>
<gene>
    <name evidence="2" type="ORF">BXY58_2139</name>
    <name evidence="1" type="ORF">GCM10007332_21520</name>
</gene>
<keyword evidence="4" id="KW-1185">Reference proteome</keyword>
<reference evidence="1" key="1">
    <citation type="journal article" date="2014" name="Int. J. Syst. Evol. Microbiol.">
        <title>Complete genome of a new Firmicutes species belonging to the dominant human colonic microbiota ('Ruminococcus bicirculans') reveals two chromosomes and a selective capacity to utilize plant glucans.</title>
        <authorList>
            <consortium name="NISC Comparative Sequencing Program"/>
            <person name="Wegmann U."/>
            <person name="Louis P."/>
            <person name="Goesmann A."/>
            <person name="Henrissat B."/>
            <person name="Duncan S.H."/>
            <person name="Flint H.J."/>
        </authorList>
    </citation>
    <scope>NUCLEOTIDE SEQUENCE</scope>
    <source>
        <strain evidence="1">CCM 8490</strain>
    </source>
</reference>